<dbReference type="RefSeq" id="WP_068484837.1">
    <property type="nucleotide sequence ID" value="NZ_CP018760.1"/>
</dbReference>
<reference evidence="3" key="1">
    <citation type="submission" date="2016-06" db="EMBL/GenBank/DDBJ databases">
        <authorList>
            <person name="Zhan P."/>
        </authorList>
    </citation>
    <scope>NUCLEOTIDE SEQUENCE [LARGE SCALE GENOMIC DNA]</scope>
    <source>
        <strain evidence="3">T28</strain>
    </source>
</reference>
<protein>
    <recommendedName>
        <fullName evidence="1">MobA-like NTP transferase domain-containing protein</fullName>
    </recommendedName>
</protein>
<comment type="caution">
    <text evidence="2">The sequence shown here is derived from an EMBL/GenBank/DDBJ whole genome shotgun (WGS) entry which is preliminary data.</text>
</comment>
<dbReference type="PANTHER" id="PTHR43777:SF1">
    <property type="entry name" value="MOLYBDENUM COFACTOR CYTIDYLYLTRANSFERASE"/>
    <property type="match status" value="1"/>
</dbReference>
<sequence>MKTEQHIAVLIMAAGASKRMDGIKQLMPWKDSNFLLETIKTVQRSKANSLYVVLGSNAEFIMSECHLIKKGIAIIVNPNWNNGLGDSIAYGVKVLLEQQHNLKGILICLADQPLLTYNYLDTLIHQSKKHPSKIIATYYGKRVGVPALFPKLLFKDLSVLKGDSGAKELLNNGLKAIITLDAENQTLDIDTKEEYNQLLSTINNTYNH</sequence>
<keyword evidence="3" id="KW-1185">Reference proteome</keyword>
<accession>A0A1B7Z8J4</accession>
<evidence type="ECO:0000313" key="2">
    <source>
        <dbReference type="EMBL" id="OBR39015.1"/>
    </source>
</evidence>
<dbReference type="Pfam" id="PF12804">
    <property type="entry name" value="NTP_transf_3"/>
    <property type="match status" value="1"/>
</dbReference>
<dbReference type="KEGG" id="mart:BTR34_17315"/>
<dbReference type="STRING" id="1836467.BTR34_17315"/>
<dbReference type="SUPFAM" id="SSF53448">
    <property type="entry name" value="Nucleotide-diphospho-sugar transferases"/>
    <property type="match status" value="1"/>
</dbReference>
<proteinExistence type="predicted"/>
<organism evidence="2 3">
    <name type="scientific">Maribacter hydrothermalis</name>
    <dbReference type="NCBI Taxonomy" id="1836467"/>
    <lineage>
        <taxon>Bacteria</taxon>
        <taxon>Pseudomonadati</taxon>
        <taxon>Bacteroidota</taxon>
        <taxon>Flavobacteriia</taxon>
        <taxon>Flavobacteriales</taxon>
        <taxon>Flavobacteriaceae</taxon>
        <taxon>Maribacter</taxon>
    </lineage>
</organism>
<name>A0A1B7Z8J4_9FLAO</name>
<dbReference type="CDD" id="cd04182">
    <property type="entry name" value="GT_2_like_f"/>
    <property type="match status" value="1"/>
</dbReference>
<dbReference type="Gene3D" id="3.90.550.10">
    <property type="entry name" value="Spore Coat Polysaccharide Biosynthesis Protein SpsA, Chain A"/>
    <property type="match status" value="1"/>
</dbReference>
<dbReference type="OrthoDB" id="9779263at2"/>
<dbReference type="EMBL" id="LZFP01000012">
    <property type="protein sequence ID" value="OBR39015.1"/>
    <property type="molecule type" value="Genomic_DNA"/>
</dbReference>
<dbReference type="AlphaFoldDB" id="A0A1B7Z8J4"/>
<evidence type="ECO:0000259" key="1">
    <source>
        <dbReference type="Pfam" id="PF12804"/>
    </source>
</evidence>
<gene>
    <name evidence="2" type="ORF">A9200_04960</name>
</gene>
<feature type="domain" description="MobA-like NTP transferase" evidence="1">
    <location>
        <begin position="9"/>
        <end position="172"/>
    </location>
</feature>
<dbReference type="GO" id="GO:0016779">
    <property type="term" value="F:nucleotidyltransferase activity"/>
    <property type="evidence" value="ECO:0007669"/>
    <property type="project" value="UniProtKB-ARBA"/>
</dbReference>
<dbReference type="Proteomes" id="UP000092164">
    <property type="component" value="Unassembled WGS sequence"/>
</dbReference>
<dbReference type="InterPro" id="IPR025877">
    <property type="entry name" value="MobA-like_NTP_Trfase"/>
</dbReference>
<dbReference type="PANTHER" id="PTHR43777">
    <property type="entry name" value="MOLYBDENUM COFACTOR CYTIDYLYLTRANSFERASE"/>
    <property type="match status" value="1"/>
</dbReference>
<evidence type="ECO:0000313" key="3">
    <source>
        <dbReference type="Proteomes" id="UP000092164"/>
    </source>
</evidence>
<dbReference type="InterPro" id="IPR029044">
    <property type="entry name" value="Nucleotide-diphossugar_trans"/>
</dbReference>